<dbReference type="EMBL" id="JBGBZA010000001">
    <property type="protein sequence ID" value="MEY9313459.1"/>
    <property type="molecule type" value="Genomic_DNA"/>
</dbReference>
<evidence type="ECO:0008006" key="3">
    <source>
        <dbReference type="Google" id="ProtNLM"/>
    </source>
</evidence>
<evidence type="ECO:0000313" key="1">
    <source>
        <dbReference type="EMBL" id="MEY9313459.1"/>
    </source>
</evidence>
<gene>
    <name evidence="1" type="ORF">ABIF29_000258</name>
</gene>
<protein>
    <recommendedName>
        <fullName evidence="3">Transposase</fullName>
    </recommendedName>
</protein>
<keyword evidence="2" id="KW-1185">Reference proteome</keyword>
<evidence type="ECO:0000313" key="2">
    <source>
        <dbReference type="Proteomes" id="UP001565471"/>
    </source>
</evidence>
<dbReference type="Proteomes" id="UP001565471">
    <property type="component" value="Unassembled WGS sequence"/>
</dbReference>
<organism evidence="1 2">
    <name type="scientific">Bradyrhizobium elkanii</name>
    <dbReference type="NCBI Taxonomy" id="29448"/>
    <lineage>
        <taxon>Bacteria</taxon>
        <taxon>Pseudomonadati</taxon>
        <taxon>Pseudomonadota</taxon>
        <taxon>Alphaproteobacteria</taxon>
        <taxon>Hyphomicrobiales</taxon>
        <taxon>Nitrobacteraceae</taxon>
        <taxon>Bradyrhizobium</taxon>
    </lineage>
</organism>
<reference evidence="1 2" key="1">
    <citation type="submission" date="2024-07" db="EMBL/GenBank/DDBJ databases">
        <title>Genomic Encyclopedia of Type Strains, Phase V (KMG-V): Genome sequencing to study the core and pangenomes of soil and plant-associated prokaryotes.</title>
        <authorList>
            <person name="Whitman W."/>
        </authorList>
    </citation>
    <scope>NUCLEOTIDE SEQUENCE [LARGE SCALE GENOMIC DNA]</scope>
    <source>
        <strain evidence="1 2">USDA 415</strain>
    </source>
</reference>
<proteinExistence type="predicted"/>
<accession>A0ABV4ER83</accession>
<name>A0ABV4ER83_BRAEL</name>
<comment type="caution">
    <text evidence="1">The sequence shown here is derived from an EMBL/GenBank/DDBJ whole genome shotgun (WGS) entry which is preliminary data.</text>
</comment>
<sequence length="101" mass="10764">MRGQICKPIDSVVVMTRMLPGASGKSRCTESDTGAGPATVVPHLLRQMNRAMFQAANWLNAMVQRLRSTMSSAGSSPACARYQNGSAPALAVKYVNGVGWH</sequence>